<dbReference type="PROSITE" id="PS00627">
    <property type="entry name" value="GHMP_KINASES_ATP"/>
    <property type="match status" value="1"/>
</dbReference>
<dbReference type="PIRSF" id="PIRSF000530">
    <property type="entry name" value="Galactokinase"/>
    <property type="match status" value="1"/>
</dbReference>
<comment type="similarity">
    <text evidence="1">Belongs to the GHMP kinase family. GalK subfamily.</text>
</comment>
<dbReference type="GO" id="GO:0005829">
    <property type="term" value="C:cytosol"/>
    <property type="evidence" value="ECO:0007669"/>
    <property type="project" value="TreeGrafter"/>
</dbReference>
<dbReference type="InterPro" id="IPR013750">
    <property type="entry name" value="GHMP_kinase_C_dom"/>
</dbReference>
<keyword evidence="2" id="KW-0808">Transferase</keyword>
<evidence type="ECO:0000259" key="7">
    <source>
        <dbReference type="Pfam" id="PF08544"/>
    </source>
</evidence>
<evidence type="ECO:0000313" key="9">
    <source>
        <dbReference type="EMBL" id="KAK0177297.1"/>
    </source>
</evidence>
<evidence type="ECO:0000256" key="3">
    <source>
        <dbReference type="ARBA" id="ARBA00022741"/>
    </source>
</evidence>
<keyword evidence="4" id="KW-0418">Kinase</keyword>
<evidence type="ECO:0000256" key="1">
    <source>
        <dbReference type="ARBA" id="ARBA00006566"/>
    </source>
</evidence>
<evidence type="ECO:0000313" key="10">
    <source>
        <dbReference type="Proteomes" id="UP001168990"/>
    </source>
</evidence>
<dbReference type="Proteomes" id="UP001168990">
    <property type="component" value="Unassembled WGS sequence"/>
</dbReference>
<dbReference type="PRINTS" id="PR00959">
    <property type="entry name" value="MEVGALKINASE"/>
</dbReference>
<comment type="caution">
    <text evidence="9">The sequence shown here is derived from an EMBL/GenBank/DDBJ whole genome shotgun (WGS) entry which is preliminary data.</text>
</comment>
<accession>A0AA39KXH4</accession>
<dbReference type="PROSITE" id="PS00106">
    <property type="entry name" value="GALACTOKINASE"/>
    <property type="match status" value="1"/>
</dbReference>
<dbReference type="GO" id="GO:0006012">
    <property type="term" value="P:galactose metabolic process"/>
    <property type="evidence" value="ECO:0007669"/>
    <property type="project" value="InterPro"/>
</dbReference>
<feature type="domain" description="GHMP kinase N-terminal" evidence="6">
    <location>
        <begin position="129"/>
        <end position="203"/>
    </location>
</feature>
<dbReference type="AlphaFoldDB" id="A0AA39KXH4"/>
<proteinExistence type="inferred from homology"/>
<protein>
    <recommendedName>
        <fullName evidence="11">Galactokinase</fullName>
    </recommendedName>
</protein>
<dbReference type="InterPro" id="IPR019741">
    <property type="entry name" value="Galactokinase_CS"/>
</dbReference>
<dbReference type="SUPFAM" id="SSF54211">
    <property type="entry name" value="Ribosomal protein S5 domain 2-like"/>
    <property type="match status" value="1"/>
</dbReference>
<organism evidence="9 10">
    <name type="scientific">Microctonus aethiopoides</name>
    <dbReference type="NCBI Taxonomy" id="144406"/>
    <lineage>
        <taxon>Eukaryota</taxon>
        <taxon>Metazoa</taxon>
        <taxon>Ecdysozoa</taxon>
        <taxon>Arthropoda</taxon>
        <taxon>Hexapoda</taxon>
        <taxon>Insecta</taxon>
        <taxon>Pterygota</taxon>
        <taxon>Neoptera</taxon>
        <taxon>Endopterygota</taxon>
        <taxon>Hymenoptera</taxon>
        <taxon>Apocrita</taxon>
        <taxon>Ichneumonoidea</taxon>
        <taxon>Braconidae</taxon>
        <taxon>Euphorinae</taxon>
        <taxon>Microctonus</taxon>
    </lineage>
</organism>
<dbReference type="Pfam" id="PF10509">
    <property type="entry name" value="GalKase_gal_bdg"/>
    <property type="match status" value="1"/>
</dbReference>
<dbReference type="SUPFAM" id="SSF55060">
    <property type="entry name" value="GHMP Kinase, C-terminal domain"/>
    <property type="match status" value="1"/>
</dbReference>
<dbReference type="InterPro" id="IPR036554">
    <property type="entry name" value="GHMP_kinase_C_sf"/>
</dbReference>
<reference evidence="9" key="1">
    <citation type="journal article" date="2023" name="bioRxiv">
        <title>Scaffold-level genome assemblies of two parasitoid biocontrol wasps reveal the parthenogenesis mechanism and an associated novel virus.</title>
        <authorList>
            <person name="Inwood S."/>
            <person name="Skelly J."/>
            <person name="Guhlin J."/>
            <person name="Harrop T."/>
            <person name="Goldson S."/>
            <person name="Dearden P."/>
        </authorList>
    </citation>
    <scope>NUCLEOTIDE SEQUENCE</scope>
    <source>
        <strain evidence="9">Irish</strain>
        <tissue evidence="9">Whole body</tissue>
    </source>
</reference>
<dbReference type="NCBIfam" id="TIGR00131">
    <property type="entry name" value="gal_kin"/>
    <property type="match status" value="1"/>
</dbReference>
<dbReference type="InterPro" id="IPR006203">
    <property type="entry name" value="GHMP_knse_ATP-bd_CS"/>
</dbReference>
<dbReference type="Pfam" id="PF00288">
    <property type="entry name" value="GHMP_kinases_N"/>
    <property type="match status" value="1"/>
</dbReference>
<name>A0AA39KXH4_9HYME</name>
<dbReference type="EMBL" id="JAQQBS010000001">
    <property type="protein sequence ID" value="KAK0177297.1"/>
    <property type="molecule type" value="Genomic_DNA"/>
</dbReference>
<dbReference type="GO" id="GO:0005524">
    <property type="term" value="F:ATP binding"/>
    <property type="evidence" value="ECO:0007669"/>
    <property type="project" value="UniProtKB-KW"/>
</dbReference>
<sequence length="441" mass="48816">MENLDPIPILEVDDTIKDRLAKLSDHFLSRFKHKATFFARVPGRVNLIGDHIDYSGYAVCPMAIEQDVIVAASQSNDSGLYFTNLNNIYPDYHCKSLLDCRDDLMESNGLQWYKYLLCGIVGALEIIPQDKIGSKGLNIAIWGIIPPASGLSSSSALVSAAVLTIVHMYQHEISRKELALISAKAERHIGTQGGAMDQAIAFLATAGAAKLIEFNPLQTTDVILPSDAVFVIANSMVKCNKAATLEFNTRVKECKTAVQIIAKQHFDDWDDVKTLGELQKKLGTNLLKTLKISEAALKNENPILIKRCQHVFEEAARVLEFQKICQSTKPDRIQRLGELMNQSHKSLRDLYECSHEILDKLVDVALNCGALGARLTGAGWGGCLVALTTRNNVEKFVNDLRKQLREGLFCELVKNCDLKAVVFPTEPRQGAAIYYMPQPVS</sequence>
<evidence type="ECO:0008006" key="11">
    <source>
        <dbReference type="Google" id="ProtNLM"/>
    </source>
</evidence>
<gene>
    <name evidence="9" type="ORF">PV328_001365</name>
</gene>
<evidence type="ECO:0000259" key="8">
    <source>
        <dbReference type="Pfam" id="PF10509"/>
    </source>
</evidence>
<dbReference type="InterPro" id="IPR014721">
    <property type="entry name" value="Ribsml_uS5_D2-typ_fold_subgr"/>
</dbReference>
<dbReference type="PRINTS" id="PR00473">
    <property type="entry name" value="GALCTOKINASE"/>
</dbReference>
<reference evidence="9" key="2">
    <citation type="submission" date="2023-03" db="EMBL/GenBank/DDBJ databases">
        <authorList>
            <person name="Inwood S.N."/>
            <person name="Skelly J.G."/>
            <person name="Guhlin J."/>
            <person name="Harrop T.W.R."/>
            <person name="Goldson S.G."/>
            <person name="Dearden P.K."/>
        </authorList>
    </citation>
    <scope>NUCLEOTIDE SEQUENCE</scope>
    <source>
        <strain evidence="9">Irish</strain>
        <tissue evidence="9">Whole body</tissue>
    </source>
</reference>
<evidence type="ECO:0000256" key="5">
    <source>
        <dbReference type="ARBA" id="ARBA00022840"/>
    </source>
</evidence>
<feature type="domain" description="Galactokinase N-terminal" evidence="8">
    <location>
        <begin position="26"/>
        <end position="73"/>
    </location>
</feature>
<dbReference type="GO" id="GO:0004335">
    <property type="term" value="F:galactokinase activity"/>
    <property type="evidence" value="ECO:0007669"/>
    <property type="project" value="InterPro"/>
</dbReference>
<keyword evidence="3" id="KW-0547">Nucleotide-binding</keyword>
<dbReference type="InterPro" id="IPR006204">
    <property type="entry name" value="GHMP_kinase_N_dom"/>
</dbReference>
<keyword evidence="5" id="KW-0067">ATP-binding</keyword>
<dbReference type="PANTHER" id="PTHR10457">
    <property type="entry name" value="MEVALONATE KINASE/GALACTOKINASE"/>
    <property type="match status" value="1"/>
</dbReference>
<dbReference type="InterPro" id="IPR006206">
    <property type="entry name" value="Mevalonate/galactokinase"/>
</dbReference>
<evidence type="ECO:0000259" key="6">
    <source>
        <dbReference type="Pfam" id="PF00288"/>
    </source>
</evidence>
<dbReference type="InterPro" id="IPR019539">
    <property type="entry name" value="GalKase_N"/>
</dbReference>
<dbReference type="InterPro" id="IPR020568">
    <property type="entry name" value="Ribosomal_Su5_D2-typ_SF"/>
</dbReference>
<dbReference type="Gene3D" id="3.30.70.3170">
    <property type="match status" value="1"/>
</dbReference>
<feature type="domain" description="GHMP kinase C-terminal" evidence="7">
    <location>
        <begin position="332"/>
        <end position="404"/>
    </location>
</feature>
<dbReference type="Gene3D" id="3.30.230.10">
    <property type="match status" value="1"/>
</dbReference>
<dbReference type="PANTHER" id="PTHR10457:SF7">
    <property type="entry name" value="GALACTOKINASE-RELATED"/>
    <property type="match status" value="1"/>
</dbReference>
<evidence type="ECO:0000256" key="4">
    <source>
        <dbReference type="ARBA" id="ARBA00022777"/>
    </source>
</evidence>
<dbReference type="Gene3D" id="1.20.1440.340">
    <property type="match status" value="2"/>
</dbReference>
<dbReference type="Pfam" id="PF08544">
    <property type="entry name" value="GHMP_kinases_C"/>
    <property type="match status" value="1"/>
</dbReference>
<evidence type="ECO:0000256" key="2">
    <source>
        <dbReference type="ARBA" id="ARBA00022679"/>
    </source>
</evidence>
<keyword evidence="10" id="KW-1185">Reference proteome</keyword>
<dbReference type="InterPro" id="IPR000705">
    <property type="entry name" value="Galactokinase"/>
</dbReference>